<dbReference type="InterPro" id="IPR000222">
    <property type="entry name" value="PP2C_BS"/>
</dbReference>
<organism evidence="1 2">
    <name type="scientific">Syphacia muris</name>
    <dbReference type="NCBI Taxonomy" id="451379"/>
    <lineage>
        <taxon>Eukaryota</taxon>
        <taxon>Metazoa</taxon>
        <taxon>Ecdysozoa</taxon>
        <taxon>Nematoda</taxon>
        <taxon>Chromadorea</taxon>
        <taxon>Rhabditida</taxon>
        <taxon>Spirurina</taxon>
        <taxon>Oxyuridomorpha</taxon>
        <taxon>Oxyuroidea</taxon>
        <taxon>Oxyuridae</taxon>
        <taxon>Syphacia</taxon>
    </lineage>
</organism>
<keyword evidence="1" id="KW-1185">Reference proteome</keyword>
<sequence>MQWLVKRYQPYMQGEHLRKFTLSDKSKQKPPALMDLGLSDIPLFHGGTWRWKHKNLSFFASRGQRPYMEDRMHYMYDPYNNLLIFSIFDGHGGPVSRFLSLLYSIYSC</sequence>
<dbReference type="Proteomes" id="UP000046393">
    <property type="component" value="Unplaced"/>
</dbReference>
<evidence type="ECO:0000313" key="1">
    <source>
        <dbReference type="Proteomes" id="UP000046393"/>
    </source>
</evidence>
<dbReference type="PROSITE" id="PS01032">
    <property type="entry name" value="PPM_1"/>
    <property type="match status" value="1"/>
</dbReference>
<protein>
    <submittedName>
        <fullName evidence="2">PPM-type phosphatase domain-containing protein</fullName>
    </submittedName>
</protein>
<dbReference type="Gene3D" id="3.60.40.10">
    <property type="entry name" value="PPM-type phosphatase domain"/>
    <property type="match status" value="1"/>
</dbReference>
<reference evidence="2" key="1">
    <citation type="submission" date="2017-02" db="UniProtKB">
        <authorList>
            <consortium name="WormBaseParasite"/>
        </authorList>
    </citation>
    <scope>IDENTIFICATION</scope>
</reference>
<dbReference type="InterPro" id="IPR036457">
    <property type="entry name" value="PPM-type-like_dom_sf"/>
</dbReference>
<dbReference type="SUPFAM" id="SSF81606">
    <property type="entry name" value="PP2C-like"/>
    <property type="match status" value="1"/>
</dbReference>
<dbReference type="WBParaSite" id="SMUV_0000520401-mRNA-1">
    <property type="protein sequence ID" value="SMUV_0000520401-mRNA-1"/>
    <property type="gene ID" value="SMUV_0000520401"/>
</dbReference>
<dbReference type="GO" id="GO:0043169">
    <property type="term" value="F:cation binding"/>
    <property type="evidence" value="ECO:0007669"/>
    <property type="project" value="InterPro"/>
</dbReference>
<accession>A0A0N5AL12</accession>
<name>A0A0N5AL12_9BILA</name>
<proteinExistence type="predicted"/>
<evidence type="ECO:0000313" key="2">
    <source>
        <dbReference type="WBParaSite" id="SMUV_0000520401-mRNA-1"/>
    </source>
</evidence>
<dbReference type="AlphaFoldDB" id="A0A0N5AL12"/>
<dbReference type="STRING" id="451379.A0A0N5AL12"/>